<reference evidence="8" key="1">
    <citation type="submission" date="2018-05" db="EMBL/GenBank/DDBJ databases">
        <authorList>
            <person name="Lanie J.A."/>
            <person name="Ng W.-L."/>
            <person name="Kazmierczak K.M."/>
            <person name="Andrzejewski T.M."/>
            <person name="Davidsen T.M."/>
            <person name="Wayne K.J."/>
            <person name="Tettelin H."/>
            <person name="Glass J.I."/>
            <person name="Rusch D."/>
            <person name="Podicherti R."/>
            <person name="Tsui H.-C.T."/>
            <person name="Winkler M.E."/>
        </authorList>
    </citation>
    <scope>NUCLEOTIDE SEQUENCE</scope>
</reference>
<keyword evidence="3" id="KW-0436">Ligase</keyword>
<keyword evidence="5" id="KW-0067">ATP-binding</keyword>
<comment type="pathway">
    <text evidence="1">Purine metabolism; IMP biosynthesis via de novo pathway; 5-amino-1-(5-phospho-D-ribosyl)imidazole from N(2)-formyl-N(1)-(5-phospho-D-ribosyl)glycinamide: step 2/2.</text>
</comment>
<evidence type="ECO:0000259" key="7">
    <source>
        <dbReference type="Pfam" id="PF02769"/>
    </source>
</evidence>
<dbReference type="PANTHER" id="PTHR10520">
    <property type="entry name" value="TRIFUNCTIONAL PURINE BIOSYNTHETIC PROTEIN ADENOSINE-3-RELATED"/>
    <property type="match status" value="1"/>
</dbReference>
<dbReference type="GO" id="GO:0005829">
    <property type="term" value="C:cytosol"/>
    <property type="evidence" value="ECO:0007669"/>
    <property type="project" value="TreeGrafter"/>
</dbReference>
<feature type="domain" description="PurM-like N-terminal" evidence="6">
    <location>
        <begin position="17"/>
        <end position="128"/>
    </location>
</feature>
<evidence type="ECO:0000256" key="3">
    <source>
        <dbReference type="ARBA" id="ARBA00022598"/>
    </source>
</evidence>
<evidence type="ECO:0000313" key="8">
    <source>
        <dbReference type="EMBL" id="SVD91850.1"/>
    </source>
</evidence>
<dbReference type="Pfam" id="PF00586">
    <property type="entry name" value="AIRS"/>
    <property type="match status" value="1"/>
</dbReference>
<feature type="non-terminal residue" evidence="8">
    <location>
        <position position="259"/>
    </location>
</feature>
<evidence type="ECO:0000256" key="4">
    <source>
        <dbReference type="ARBA" id="ARBA00022741"/>
    </source>
</evidence>
<dbReference type="InterPro" id="IPR016188">
    <property type="entry name" value="PurM-like_N"/>
</dbReference>
<organism evidence="8">
    <name type="scientific">marine metagenome</name>
    <dbReference type="NCBI Taxonomy" id="408172"/>
    <lineage>
        <taxon>unclassified sequences</taxon>
        <taxon>metagenomes</taxon>
        <taxon>ecological metagenomes</taxon>
    </lineage>
</organism>
<dbReference type="PANTHER" id="PTHR10520:SF12">
    <property type="entry name" value="TRIFUNCTIONAL PURINE BIOSYNTHETIC PROTEIN ADENOSINE-3"/>
    <property type="match status" value="1"/>
</dbReference>
<dbReference type="EC" id="6.3.3.1" evidence="2"/>
<dbReference type="EMBL" id="UINC01181910">
    <property type="protein sequence ID" value="SVD91850.1"/>
    <property type="molecule type" value="Genomic_DNA"/>
</dbReference>
<feature type="non-terminal residue" evidence="8">
    <location>
        <position position="1"/>
    </location>
</feature>
<dbReference type="SUPFAM" id="SSF55326">
    <property type="entry name" value="PurM N-terminal domain-like"/>
    <property type="match status" value="1"/>
</dbReference>
<name>A0A382Z981_9ZZZZ</name>
<gene>
    <name evidence="8" type="ORF">METZ01_LOCUS444704</name>
</gene>
<dbReference type="InterPro" id="IPR036921">
    <property type="entry name" value="PurM-like_N_sf"/>
</dbReference>
<dbReference type="GO" id="GO:0004641">
    <property type="term" value="F:phosphoribosylformylglycinamidine cyclo-ligase activity"/>
    <property type="evidence" value="ECO:0007669"/>
    <property type="project" value="UniProtKB-EC"/>
</dbReference>
<dbReference type="InterPro" id="IPR004733">
    <property type="entry name" value="PurM_cligase"/>
</dbReference>
<dbReference type="NCBIfam" id="TIGR00878">
    <property type="entry name" value="purM"/>
    <property type="match status" value="1"/>
</dbReference>
<accession>A0A382Z981</accession>
<dbReference type="InterPro" id="IPR036676">
    <property type="entry name" value="PurM-like_C_sf"/>
</dbReference>
<dbReference type="SUPFAM" id="SSF56042">
    <property type="entry name" value="PurM C-terminal domain-like"/>
    <property type="match status" value="1"/>
</dbReference>
<protein>
    <recommendedName>
        <fullName evidence="2">phosphoribosylformylglycinamidine cyclo-ligase</fullName>
        <ecNumber evidence="2">6.3.3.1</ecNumber>
    </recommendedName>
</protein>
<dbReference type="UniPathway" id="UPA00074">
    <property type="reaction ID" value="UER00129"/>
</dbReference>
<evidence type="ECO:0000256" key="1">
    <source>
        <dbReference type="ARBA" id="ARBA00004686"/>
    </source>
</evidence>
<dbReference type="CDD" id="cd02196">
    <property type="entry name" value="PurM"/>
    <property type="match status" value="1"/>
</dbReference>
<dbReference type="GO" id="GO:0004637">
    <property type="term" value="F:phosphoribosylamine-glycine ligase activity"/>
    <property type="evidence" value="ECO:0007669"/>
    <property type="project" value="TreeGrafter"/>
</dbReference>
<dbReference type="GO" id="GO:0005524">
    <property type="term" value="F:ATP binding"/>
    <property type="evidence" value="ECO:0007669"/>
    <property type="project" value="UniProtKB-KW"/>
</dbReference>
<dbReference type="GO" id="GO:0006189">
    <property type="term" value="P:'de novo' IMP biosynthetic process"/>
    <property type="evidence" value="ECO:0007669"/>
    <property type="project" value="UniProtKB-UniPathway"/>
</dbReference>
<dbReference type="AlphaFoldDB" id="A0A382Z981"/>
<dbReference type="GO" id="GO:0046084">
    <property type="term" value="P:adenine biosynthetic process"/>
    <property type="evidence" value="ECO:0007669"/>
    <property type="project" value="TreeGrafter"/>
</dbReference>
<dbReference type="InterPro" id="IPR010918">
    <property type="entry name" value="PurM-like_C_dom"/>
</dbReference>
<proteinExistence type="predicted"/>
<evidence type="ECO:0000259" key="6">
    <source>
        <dbReference type="Pfam" id="PF00586"/>
    </source>
</evidence>
<evidence type="ECO:0000256" key="2">
    <source>
        <dbReference type="ARBA" id="ARBA00013047"/>
    </source>
</evidence>
<dbReference type="Gene3D" id="3.30.1330.10">
    <property type="entry name" value="PurM-like, N-terminal domain"/>
    <property type="match status" value="1"/>
</dbReference>
<feature type="domain" description="PurM-like C-terminal" evidence="7">
    <location>
        <begin position="139"/>
        <end position="250"/>
    </location>
</feature>
<dbReference type="Pfam" id="PF02769">
    <property type="entry name" value="AIRS_C"/>
    <property type="match status" value="1"/>
</dbReference>
<evidence type="ECO:0000256" key="5">
    <source>
        <dbReference type="ARBA" id="ARBA00022840"/>
    </source>
</evidence>
<dbReference type="Gene3D" id="3.90.650.10">
    <property type="entry name" value="PurM-like C-terminal domain"/>
    <property type="match status" value="1"/>
</dbReference>
<sequence length="259" mass="28900">DDFAKSLGFYDYGARVTVKNRNIVLTCDGVGTKLHLAEHFKKYDTIGIDLVAMCVNDLLCCGASPTAFMDYYATGTLNFDNSMEIIKGIKQGCEIAGCELVGGETALLNPMFDTKERFDLAGFAVGEVVKPMKETPGLGDYIIGIPSSGLHSNGFTQIREGFGEFEEWMLTPTRIYTKEIIDNIDYIKRCAHVTGGGVIRNLKRVLEGRNYHLFDRKLEGIWETISKTLKMEKKEMLNTFNCGWGMLIISDMVELNIEG</sequence>
<keyword evidence="4" id="KW-0547">Nucleotide-binding</keyword>